<gene>
    <name evidence="8" type="ORF">INT45_005331</name>
</gene>
<dbReference type="GO" id="GO:1990234">
    <property type="term" value="C:transferase complex"/>
    <property type="evidence" value="ECO:0007669"/>
    <property type="project" value="TreeGrafter"/>
</dbReference>
<reference evidence="8 9" key="1">
    <citation type="submission" date="2020-12" db="EMBL/GenBank/DDBJ databases">
        <title>Metabolic potential, ecology and presence of endohyphal bacteria is reflected in genomic diversity of Mucoromycotina.</title>
        <authorList>
            <person name="Muszewska A."/>
            <person name="Okrasinska A."/>
            <person name="Steczkiewicz K."/>
            <person name="Drgas O."/>
            <person name="Orlowska M."/>
            <person name="Perlinska-Lenart U."/>
            <person name="Aleksandrzak-Piekarczyk T."/>
            <person name="Szatraj K."/>
            <person name="Zielenkiewicz U."/>
            <person name="Pilsyk S."/>
            <person name="Malc E."/>
            <person name="Mieczkowski P."/>
            <person name="Kruszewska J.S."/>
            <person name="Biernat P."/>
            <person name="Pawlowska J."/>
        </authorList>
    </citation>
    <scope>NUCLEOTIDE SEQUENCE [LARGE SCALE GENOMIC DNA]</scope>
    <source>
        <strain evidence="8 9">CBS 142.35</strain>
    </source>
</reference>
<organism evidence="8 9">
    <name type="scientific">Circinella minor</name>
    <dbReference type="NCBI Taxonomy" id="1195481"/>
    <lineage>
        <taxon>Eukaryota</taxon>
        <taxon>Fungi</taxon>
        <taxon>Fungi incertae sedis</taxon>
        <taxon>Mucoromycota</taxon>
        <taxon>Mucoromycotina</taxon>
        <taxon>Mucoromycetes</taxon>
        <taxon>Mucorales</taxon>
        <taxon>Lichtheimiaceae</taxon>
        <taxon>Circinella</taxon>
    </lineage>
</organism>
<dbReference type="Pfam" id="PF00348">
    <property type="entry name" value="polyprenyl_synt"/>
    <property type="match status" value="1"/>
</dbReference>
<dbReference type="GO" id="GO:0008299">
    <property type="term" value="P:isoprenoid biosynthetic process"/>
    <property type="evidence" value="ECO:0007669"/>
    <property type="project" value="UniProtKB-KW"/>
</dbReference>
<evidence type="ECO:0000256" key="5">
    <source>
        <dbReference type="ARBA" id="ARBA00022842"/>
    </source>
</evidence>
<evidence type="ECO:0000256" key="4">
    <source>
        <dbReference type="ARBA" id="ARBA00022723"/>
    </source>
</evidence>
<keyword evidence="4" id="KW-0479">Metal-binding</keyword>
<dbReference type="AlphaFoldDB" id="A0A8H7S8N0"/>
<comment type="cofactor">
    <cofactor evidence="1">
        <name>Mg(2+)</name>
        <dbReference type="ChEBI" id="CHEBI:18420"/>
    </cofactor>
</comment>
<keyword evidence="5" id="KW-0460">Magnesium</keyword>
<dbReference type="PANTHER" id="PTHR12001:SF69">
    <property type="entry name" value="ALL TRANS-POLYPRENYL-DIPHOSPHATE SYNTHASE PDSS1"/>
    <property type="match status" value="1"/>
</dbReference>
<evidence type="ECO:0000256" key="3">
    <source>
        <dbReference type="ARBA" id="ARBA00022679"/>
    </source>
</evidence>
<keyword evidence="9" id="KW-1185">Reference proteome</keyword>
<dbReference type="SUPFAM" id="SSF48576">
    <property type="entry name" value="Terpenoid synthases"/>
    <property type="match status" value="1"/>
</dbReference>
<keyword evidence="6" id="KW-0414">Isoprene biosynthesis</keyword>
<dbReference type="InterPro" id="IPR000092">
    <property type="entry name" value="Polyprenyl_synt"/>
</dbReference>
<proteinExistence type="inferred from homology"/>
<evidence type="ECO:0000256" key="1">
    <source>
        <dbReference type="ARBA" id="ARBA00001946"/>
    </source>
</evidence>
<evidence type="ECO:0000313" key="8">
    <source>
        <dbReference type="EMBL" id="KAG2224807.1"/>
    </source>
</evidence>
<sequence>MTLLRPFIRQASRHFHSCQPRLTTKPPTLSVAAAAAAAALTHGPLGKGIDAFRNTFGSKPLTAPFTGQADTYEQALNEGQGLVVDKNGDGDKRLIFDPAKLVGPDLWELKGNLSKLLGSGHPFLNTMMTHFLCDDGQPVRPLLVLLTAQATSGGEIIDTQRRLAEITQMIHVASLLHDDILEESGDTGNKMAILAGDFLLARASLALAYLRNAECVELMATCIAHLVEGEFMDLVKKETMTTTTDDNNNSALQYYLDQTDMKSASLIAQSCKGSAVLGNASMEDTKQAYEFGRHFGLAYQLVEDVLEFSANSSFRAGAPVMFASESIPEILPMVERRFNQPNDHDQARLYVYQSGGLKKTLALAESHCQSAIDAINQLPPSDARSALVQLSSNLIRRKN</sequence>
<dbReference type="EMBL" id="JAEPRB010000037">
    <property type="protein sequence ID" value="KAG2224807.1"/>
    <property type="molecule type" value="Genomic_DNA"/>
</dbReference>
<dbReference type="PANTHER" id="PTHR12001">
    <property type="entry name" value="GERANYLGERANYL PYROPHOSPHATE SYNTHASE"/>
    <property type="match status" value="1"/>
</dbReference>
<evidence type="ECO:0000256" key="7">
    <source>
        <dbReference type="RuleBase" id="RU004466"/>
    </source>
</evidence>
<comment type="similarity">
    <text evidence="2 7">Belongs to the FPP/GGPP synthase family.</text>
</comment>
<evidence type="ECO:0000256" key="6">
    <source>
        <dbReference type="ARBA" id="ARBA00023229"/>
    </source>
</evidence>
<dbReference type="GO" id="GO:0006744">
    <property type="term" value="P:ubiquinone biosynthetic process"/>
    <property type="evidence" value="ECO:0007669"/>
    <property type="project" value="TreeGrafter"/>
</dbReference>
<evidence type="ECO:0008006" key="10">
    <source>
        <dbReference type="Google" id="ProtNLM"/>
    </source>
</evidence>
<dbReference type="GO" id="GO:0004659">
    <property type="term" value="F:prenyltransferase activity"/>
    <property type="evidence" value="ECO:0007669"/>
    <property type="project" value="InterPro"/>
</dbReference>
<protein>
    <recommendedName>
        <fullName evidence="10">Solanesyl diphosphate synthase</fullName>
    </recommendedName>
</protein>
<evidence type="ECO:0000256" key="2">
    <source>
        <dbReference type="ARBA" id="ARBA00006706"/>
    </source>
</evidence>
<dbReference type="GO" id="GO:0046872">
    <property type="term" value="F:metal ion binding"/>
    <property type="evidence" value="ECO:0007669"/>
    <property type="project" value="UniProtKB-KW"/>
</dbReference>
<dbReference type="OrthoDB" id="9927103at2759"/>
<keyword evidence="3 7" id="KW-0808">Transferase</keyword>
<dbReference type="Gene3D" id="1.10.600.10">
    <property type="entry name" value="Farnesyl Diphosphate Synthase"/>
    <property type="match status" value="1"/>
</dbReference>
<dbReference type="Proteomes" id="UP000646827">
    <property type="component" value="Unassembled WGS sequence"/>
</dbReference>
<dbReference type="InterPro" id="IPR008949">
    <property type="entry name" value="Isoprenoid_synthase_dom_sf"/>
</dbReference>
<comment type="caution">
    <text evidence="8">The sequence shown here is derived from an EMBL/GenBank/DDBJ whole genome shotgun (WGS) entry which is preliminary data.</text>
</comment>
<name>A0A8H7S8N0_9FUNG</name>
<accession>A0A8H7S8N0</accession>
<evidence type="ECO:0000313" key="9">
    <source>
        <dbReference type="Proteomes" id="UP000646827"/>
    </source>
</evidence>